<evidence type="ECO:0000256" key="1">
    <source>
        <dbReference type="SAM" id="MobiDB-lite"/>
    </source>
</evidence>
<feature type="compositionally biased region" description="Basic and acidic residues" evidence="1">
    <location>
        <begin position="981"/>
        <end position="993"/>
    </location>
</feature>
<evidence type="ECO:0000313" key="5">
    <source>
        <dbReference type="Proteomes" id="UP000283509"/>
    </source>
</evidence>
<feature type="domain" description="Fibronectin type-III" evidence="3">
    <location>
        <begin position="537"/>
        <end position="632"/>
    </location>
</feature>
<comment type="caution">
    <text evidence="4">The sequence shown here is derived from an EMBL/GenBank/DDBJ whole genome shotgun (WGS) entry which is preliminary data.</text>
</comment>
<keyword evidence="2" id="KW-0472">Membrane</keyword>
<feature type="domain" description="Fibronectin type-III" evidence="3">
    <location>
        <begin position="441"/>
        <end position="536"/>
    </location>
</feature>
<accession>A0A423TXU0</accession>
<evidence type="ECO:0000259" key="3">
    <source>
        <dbReference type="PROSITE" id="PS50853"/>
    </source>
</evidence>
<name>A0A423TXU0_PENVA</name>
<feature type="compositionally biased region" description="Basic and acidic residues" evidence="1">
    <location>
        <begin position="1"/>
        <end position="17"/>
    </location>
</feature>
<dbReference type="STRING" id="6689.A0A423TXU0"/>
<protein>
    <recommendedName>
        <fullName evidence="3">Fibronectin type-III domain-containing protein</fullName>
    </recommendedName>
</protein>
<dbReference type="InterPro" id="IPR013783">
    <property type="entry name" value="Ig-like_fold"/>
</dbReference>
<reference evidence="4 5" key="1">
    <citation type="submission" date="2018-04" db="EMBL/GenBank/DDBJ databases">
        <authorList>
            <person name="Zhang X."/>
            <person name="Yuan J."/>
            <person name="Li F."/>
            <person name="Xiang J."/>
        </authorList>
    </citation>
    <scope>NUCLEOTIDE SEQUENCE [LARGE SCALE GENOMIC DNA]</scope>
    <source>
        <tissue evidence="4">Muscle</tissue>
    </source>
</reference>
<organism evidence="4 5">
    <name type="scientific">Penaeus vannamei</name>
    <name type="common">Whiteleg shrimp</name>
    <name type="synonym">Litopenaeus vannamei</name>
    <dbReference type="NCBI Taxonomy" id="6689"/>
    <lineage>
        <taxon>Eukaryota</taxon>
        <taxon>Metazoa</taxon>
        <taxon>Ecdysozoa</taxon>
        <taxon>Arthropoda</taxon>
        <taxon>Crustacea</taxon>
        <taxon>Multicrustacea</taxon>
        <taxon>Malacostraca</taxon>
        <taxon>Eumalacostraca</taxon>
        <taxon>Eucarida</taxon>
        <taxon>Decapoda</taxon>
        <taxon>Dendrobranchiata</taxon>
        <taxon>Penaeoidea</taxon>
        <taxon>Penaeidae</taxon>
        <taxon>Penaeus</taxon>
    </lineage>
</organism>
<evidence type="ECO:0000313" key="4">
    <source>
        <dbReference type="EMBL" id="ROT81278.1"/>
    </source>
</evidence>
<sequence length="1079" mass="117284">MTPRTESHEKPNAEIKPDLPNQRVLPSPHVRGRRSRVLEYIAQSFSSAVVNSLDSPEVNATVTNKEHIRVSWRREGPWNNARTFYVDFEAGGERPTGSPCTGQLIPCNTDVCTLNSKERCPAFGLCRDVTVVVRGQGYDSEGVSVRTDGYIPAFVSVDSNHGTLNVSWFGPPANGDGDCYGGSVLTVFTPWTEYSAAFPGTLSRYEHTQALTACDVGRVTASLRSSDLMGNGGEVTDSTEYLGENASPVVGDLKSTPEHRGVFVQWELLGKCSRVKSFHLAWTPPDAGGEVKVSDTFANITGLSPCQQYLLRVQPLEGLEALGGQESEILFTESEVPEAPTNVTVLTVDGMPDRLKVTWMQPPSPGPLCPITNNIISWSRVDTGGSAGEVEIAAGWTHVITGLDPCAQYRVAVRAITEEGYGDQTEDSGITGMIVPQASDNVTVVTVDDMPDRLKVTWMQPPSPGPLCPITNNIISWSRVDTGGSAGEVEIAAGWTHVITGLDPCAQYRVAVRAVNKEGHGDQTEDTGNTGMIAPQAPSSITVLMVENEPNHLGVTWTQPAPPGPVCPITNNSVRWFQNETGETVGQVEIIASTAYFITGLKAYTNYTIYVASKTEGGFSPERSAYNTTDQDVPGPPIISSLDVVTPSSLLVTWERPPQPNGIITRYKTEWRYENQNYSAYVNGNESNYEITGLTACVFHEISVMAETIKGFGVRSCDNTSMAVVPEAPGQVDAVMVANMSDQLWVTWSQPDPYGNCTIINNKVTWIWQNQGEDKQNDATIPSASNYTISGLKPYTMYTVCVAAETEGGFGPHGECDNVYTEEDTPGPPEVTDIVQSSNGIYLAWQTPDEPNGIILRYNLSWINMGEGSDNGSVILPADQTSYEITGLQSGSVYCVLILAKTSAGWGTVSEEKISTKEVTTWIYFLPGVVLAVPLIAMLAMFVMRRMRRNTSYYDFSFNNEGFILDKGSTDDNQAMEGEDSQERYSAVDHDDSTVSEFGPERNVISSNNVSGESGDVLQVEVEESDTTDRHNEAENDHTSFGEDHEEVTAASVSSSEGSILSTKNVSRESGGEDEQYYY</sequence>
<keyword evidence="5" id="KW-1185">Reference proteome</keyword>
<dbReference type="EMBL" id="QCYY01000996">
    <property type="protein sequence ID" value="ROT81278.1"/>
    <property type="molecule type" value="Genomic_DNA"/>
</dbReference>
<keyword evidence="2" id="KW-1133">Transmembrane helix</keyword>
<feature type="domain" description="Fibronectin type-III" evidence="3">
    <location>
        <begin position="633"/>
        <end position="727"/>
    </location>
</feature>
<dbReference type="InterPro" id="IPR036116">
    <property type="entry name" value="FN3_sf"/>
</dbReference>
<evidence type="ECO:0000256" key="2">
    <source>
        <dbReference type="SAM" id="Phobius"/>
    </source>
</evidence>
<dbReference type="InterPro" id="IPR050713">
    <property type="entry name" value="RTP_Phos/Ushers"/>
</dbReference>
<dbReference type="PROSITE" id="PS50853">
    <property type="entry name" value="FN3"/>
    <property type="match status" value="6"/>
</dbReference>
<feature type="compositionally biased region" description="Basic and acidic residues" evidence="1">
    <location>
        <begin position="1027"/>
        <end position="1043"/>
    </location>
</feature>
<dbReference type="GO" id="GO:0016020">
    <property type="term" value="C:membrane"/>
    <property type="evidence" value="ECO:0007669"/>
    <property type="project" value="UniProtKB-SubCell"/>
</dbReference>
<feature type="domain" description="Fibronectin type-III" evidence="3">
    <location>
        <begin position="339"/>
        <end position="438"/>
    </location>
</feature>
<feature type="region of interest" description="Disordered" evidence="1">
    <location>
        <begin position="1"/>
        <end position="29"/>
    </location>
</feature>
<dbReference type="PANTHER" id="PTHR46957">
    <property type="entry name" value="CYTOKINE RECEPTOR"/>
    <property type="match status" value="1"/>
</dbReference>
<dbReference type="Pfam" id="PF00041">
    <property type="entry name" value="fn3"/>
    <property type="match status" value="5"/>
</dbReference>
<dbReference type="OrthoDB" id="10057496at2759"/>
<feature type="region of interest" description="Disordered" evidence="1">
    <location>
        <begin position="969"/>
        <end position="1079"/>
    </location>
</feature>
<feature type="compositionally biased region" description="Low complexity" evidence="1">
    <location>
        <begin position="1052"/>
        <end position="1062"/>
    </location>
</feature>
<dbReference type="PANTHER" id="PTHR46957:SF3">
    <property type="entry name" value="CYTOKINE RECEPTOR"/>
    <property type="match status" value="1"/>
</dbReference>
<reference evidence="4 5" key="2">
    <citation type="submission" date="2019-01" db="EMBL/GenBank/DDBJ databases">
        <title>The decoding of complex shrimp genome reveals the adaptation for benthos swimmer, frequently molting mechanism and breeding impact on genome.</title>
        <authorList>
            <person name="Sun Y."/>
            <person name="Gao Y."/>
            <person name="Yu Y."/>
        </authorList>
    </citation>
    <scope>NUCLEOTIDE SEQUENCE [LARGE SCALE GENOMIC DNA]</scope>
    <source>
        <tissue evidence="4">Muscle</tissue>
    </source>
</reference>
<dbReference type="CDD" id="cd00063">
    <property type="entry name" value="FN3"/>
    <property type="match status" value="6"/>
</dbReference>
<gene>
    <name evidence="4" type="ORF">C7M84_025566</name>
</gene>
<dbReference type="SUPFAM" id="SSF49265">
    <property type="entry name" value="Fibronectin type III"/>
    <property type="match status" value="3"/>
</dbReference>
<dbReference type="AlphaFoldDB" id="A0A423TXU0"/>
<dbReference type="Proteomes" id="UP000283509">
    <property type="component" value="Unassembled WGS sequence"/>
</dbReference>
<dbReference type="InterPro" id="IPR003961">
    <property type="entry name" value="FN3_dom"/>
</dbReference>
<feature type="domain" description="Fibronectin type-III" evidence="3">
    <location>
        <begin position="825"/>
        <end position="920"/>
    </location>
</feature>
<feature type="domain" description="Fibronectin type-III" evidence="3">
    <location>
        <begin position="728"/>
        <end position="824"/>
    </location>
</feature>
<dbReference type="SMART" id="SM00060">
    <property type="entry name" value="FN3"/>
    <property type="match status" value="8"/>
</dbReference>
<feature type="transmembrane region" description="Helical" evidence="2">
    <location>
        <begin position="922"/>
        <end position="944"/>
    </location>
</feature>
<keyword evidence="2" id="KW-0812">Transmembrane</keyword>
<proteinExistence type="predicted"/>
<dbReference type="Gene3D" id="2.60.40.10">
    <property type="entry name" value="Immunoglobulins"/>
    <property type="match status" value="6"/>
</dbReference>